<evidence type="ECO:0000256" key="11">
    <source>
        <dbReference type="SAM" id="Phobius"/>
    </source>
</evidence>
<protein>
    <recommendedName>
        <fullName evidence="3">histidine kinase</fullName>
        <ecNumber evidence="3">2.7.13.3</ecNumber>
    </recommendedName>
</protein>
<dbReference type="InterPro" id="IPR003661">
    <property type="entry name" value="HisK_dim/P_dom"/>
</dbReference>
<keyword evidence="6 11" id="KW-0812">Transmembrane</keyword>
<dbReference type="EMBL" id="CP019948">
    <property type="protein sequence ID" value="ARN80125.1"/>
    <property type="molecule type" value="Genomic_DNA"/>
</dbReference>
<sequence>MIKAPPSLGAIVTRRIVFFAALAMVGQLVAVVLFTWSDDMQLGHMAIEQESFALAKGLTRDAGGSVSYALPEDLRGRYQQGRRDYFARIRSRSGVVLFSNCDVECAERFLPLNIDPPNFWVRQLAPGKPLKVAGGLLVGGVEPILVEVAILGDEDHVVNAVLIHEIKDHMAAPMSLLLLVVLAATLFSIRRALKPVAQTAAQIPNINPLKKETRLATERLPLEVAMFTSAVNKACDRLGDLMRAQRDFTSAISHEVRTPLAVARLELEKIRDPRARKVEADLETLNQLVEQLTTLARLDGADCIPTQKIDLRQLGEEVVSAMAPLVYASGKSIELIERGSSEFSGYPSLIENAMRNLIDNALRHSGPQAHILVEVGPGPAFRVSDNGRQAVAIETGPAPHSPPRIGLGLKIVGRIAEIHGGRLDIARPPAGGMVAEVSFPA</sequence>
<keyword evidence="5" id="KW-0808">Transferase</keyword>
<dbReference type="PROSITE" id="PS50109">
    <property type="entry name" value="HIS_KIN"/>
    <property type="match status" value="1"/>
</dbReference>
<dbReference type="InterPro" id="IPR005467">
    <property type="entry name" value="His_kinase_dom"/>
</dbReference>
<keyword evidence="8 11" id="KW-1133">Transmembrane helix</keyword>
<dbReference type="Pfam" id="PF00512">
    <property type="entry name" value="HisKA"/>
    <property type="match status" value="1"/>
</dbReference>
<feature type="transmembrane region" description="Helical" evidence="11">
    <location>
        <begin position="132"/>
        <end position="151"/>
    </location>
</feature>
<evidence type="ECO:0000256" key="3">
    <source>
        <dbReference type="ARBA" id="ARBA00012438"/>
    </source>
</evidence>
<dbReference type="PANTHER" id="PTHR45436">
    <property type="entry name" value="SENSOR HISTIDINE KINASE YKOH"/>
    <property type="match status" value="1"/>
</dbReference>
<dbReference type="GO" id="GO:0005886">
    <property type="term" value="C:plasma membrane"/>
    <property type="evidence" value="ECO:0007669"/>
    <property type="project" value="TreeGrafter"/>
</dbReference>
<dbReference type="PANTHER" id="PTHR45436:SF15">
    <property type="entry name" value="SENSOR HISTIDINE KINASE CUSS"/>
    <property type="match status" value="1"/>
</dbReference>
<accession>A0A1W6MRD3</accession>
<dbReference type="InterPro" id="IPR036097">
    <property type="entry name" value="HisK_dim/P_sf"/>
</dbReference>
<evidence type="ECO:0000256" key="5">
    <source>
        <dbReference type="ARBA" id="ARBA00022679"/>
    </source>
</evidence>
<keyword evidence="9" id="KW-0902">Two-component regulatory system</keyword>
<comment type="subcellular location">
    <subcellularLocation>
        <location evidence="2">Membrane</location>
        <topology evidence="2">Multi-pass membrane protein</topology>
    </subcellularLocation>
</comment>
<comment type="catalytic activity">
    <reaction evidence="1">
        <text>ATP + protein L-histidine = ADP + protein N-phospho-L-histidine.</text>
        <dbReference type="EC" id="2.7.13.3"/>
    </reaction>
</comment>
<evidence type="ECO:0000313" key="13">
    <source>
        <dbReference type="EMBL" id="ARN80125.1"/>
    </source>
</evidence>
<dbReference type="InterPro" id="IPR036890">
    <property type="entry name" value="HATPase_C_sf"/>
</dbReference>
<feature type="domain" description="Histidine kinase" evidence="12">
    <location>
        <begin position="251"/>
        <end position="441"/>
    </location>
</feature>
<dbReference type="Gene3D" id="1.10.287.130">
    <property type="match status" value="1"/>
</dbReference>
<dbReference type="CDD" id="cd00082">
    <property type="entry name" value="HisKA"/>
    <property type="match status" value="1"/>
</dbReference>
<dbReference type="STRING" id="655015.B1812_02455"/>
<evidence type="ECO:0000256" key="4">
    <source>
        <dbReference type="ARBA" id="ARBA00022553"/>
    </source>
</evidence>
<evidence type="ECO:0000256" key="8">
    <source>
        <dbReference type="ARBA" id="ARBA00022989"/>
    </source>
</evidence>
<dbReference type="KEGG" id="mbry:B1812_02455"/>
<dbReference type="AlphaFoldDB" id="A0A1W6MRD3"/>
<dbReference type="SMART" id="SM00387">
    <property type="entry name" value="HATPase_c"/>
    <property type="match status" value="1"/>
</dbReference>
<dbReference type="GO" id="GO:0000155">
    <property type="term" value="F:phosphorelay sensor kinase activity"/>
    <property type="evidence" value="ECO:0007669"/>
    <property type="project" value="InterPro"/>
</dbReference>
<name>A0A1W6MRD3_9HYPH</name>
<dbReference type="EC" id="2.7.13.3" evidence="3"/>
<dbReference type="Pfam" id="PF02518">
    <property type="entry name" value="HATPase_c"/>
    <property type="match status" value="1"/>
</dbReference>
<gene>
    <name evidence="13" type="ORF">B1812_02455</name>
</gene>
<evidence type="ECO:0000256" key="2">
    <source>
        <dbReference type="ARBA" id="ARBA00004141"/>
    </source>
</evidence>
<evidence type="ECO:0000256" key="6">
    <source>
        <dbReference type="ARBA" id="ARBA00022692"/>
    </source>
</evidence>
<evidence type="ECO:0000259" key="12">
    <source>
        <dbReference type="PROSITE" id="PS50109"/>
    </source>
</evidence>
<dbReference type="Gene3D" id="3.30.565.10">
    <property type="entry name" value="Histidine kinase-like ATPase, C-terminal domain"/>
    <property type="match status" value="1"/>
</dbReference>
<dbReference type="CDD" id="cd00075">
    <property type="entry name" value="HATPase"/>
    <property type="match status" value="1"/>
</dbReference>
<evidence type="ECO:0000256" key="1">
    <source>
        <dbReference type="ARBA" id="ARBA00000085"/>
    </source>
</evidence>
<reference evidence="13 14" key="1">
    <citation type="submission" date="2017-02" db="EMBL/GenBank/DDBJ databases">
        <authorList>
            <person name="Peterson S.W."/>
        </authorList>
    </citation>
    <scope>NUCLEOTIDE SEQUENCE [LARGE SCALE GENOMIC DNA]</scope>
    <source>
        <strain evidence="13 14">S285</strain>
    </source>
</reference>
<dbReference type="SMART" id="SM00388">
    <property type="entry name" value="HisKA"/>
    <property type="match status" value="1"/>
</dbReference>
<keyword evidence="4" id="KW-0597">Phosphoprotein</keyword>
<dbReference type="SUPFAM" id="SSF55874">
    <property type="entry name" value="ATPase domain of HSP90 chaperone/DNA topoisomerase II/histidine kinase"/>
    <property type="match status" value="1"/>
</dbReference>
<keyword evidence="10 11" id="KW-0472">Membrane</keyword>
<evidence type="ECO:0000313" key="14">
    <source>
        <dbReference type="Proteomes" id="UP000193978"/>
    </source>
</evidence>
<dbReference type="SUPFAM" id="SSF47384">
    <property type="entry name" value="Homodimeric domain of signal transducing histidine kinase"/>
    <property type="match status" value="1"/>
</dbReference>
<organism evidence="13 14">
    <name type="scientific">Methylocystis bryophila</name>
    <dbReference type="NCBI Taxonomy" id="655015"/>
    <lineage>
        <taxon>Bacteria</taxon>
        <taxon>Pseudomonadati</taxon>
        <taxon>Pseudomonadota</taxon>
        <taxon>Alphaproteobacteria</taxon>
        <taxon>Hyphomicrobiales</taxon>
        <taxon>Methylocystaceae</taxon>
        <taxon>Methylocystis</taxon>
    </lineage>
</organism>
<evidence type="ECO:0000256" key="10">
    <source>
        <dbReference type="ARBA" id="ARBA00023136"/>
    </source>
</evidence>
<feature type="transmembrane region" description="Helical" evidence="11">
    <location>
        <begin position="171"/>
        <end position="189"/>
    </location>
</feature>
<dbReference type="Proteomes" id="UP000193978">
    <property type="component" value="Chromosome"/>
</dbReference>
<evidence type="ECO:0000256" key="7">
    <source>
        <dbReference type="ARBA" id="ARBA00022777"/>
    </source>
</evidence>
<keyword evidence="7" id="KW-0418">Kinase</keyword>
<proteinExistence type="predicted"/>
<feature type="transmembrane region" description="Helical" evidence="11">
    <location>
        <begin position="16"/>
        <end position="36"/>
    </location>
</feature>
<dbReference type="InterPro" id="IPR050428">
    <property type="entry name" value="TCS_sensor_his_kinase"/>
</dbReference>
<evidence type="ECO:0000256" key="9">
    <source>
        <dbReference type="ARBA" id="ARBA00023012"/>
    </source>
</evidence>
<dbReference type="InterPro" id="IPR003594">
    <property type="entry name" value="HATPase_dom"/>
</dbReference>
<keyword evidence="14" id="KW-1185">Reference proteome</keyword>